<reference evidence="2" key="1">
    <citation type="journal article" date="1991" name="Gene">
        <title>Characterization of the transcription unit and two processed pseudogenes of chimpanzee triosephosphate isomerase (TPI).</title>
        <authorList>
            <person name="Craig L.C."/>
            <person name="Pirtle I.L."/>
            <person name="Gracy R.W."/>
            <person name="Pirtle R.M."/>
        </authorList>
    </citation>
    <scope>NUCLEOTIDE SEQUENCE</scope>
</reference>
<feature type="region of interest" description="Disordered" evidence="1">
    <location>
        <begin position="51"/>
        <end position="73"/>
    </location>
</feature>
<protein>
    <submittedName>
        <fullName evidence="2">P.troglodytes triose-phosphate isomerase (TPI) protein</fullName>
    </submittedName>
</protein>
<organism evidence="2">
    <name type="scientific">Pan troglodytes</name>
    <name type="common">Chimpanzee</name>
    <dbReference type="NCBI Taxonomy" id="9598"/>
    <lineage>
        <taxon>Eukaryota</taxon>
        <taxon>Metazoa</taxon>
        <taxon>Chordata</taxon>
        <taxon>Craniata</taxon>
        <taxon>Vertebrata</taxon>
        <taxon>Euteleostomi</taxon>
        <taxon>Mammalia</taxon>
        <taxon>Eutheria</taxon>
        <taxon>Euarchontoglires</taxon>
        <taxon>Primates</taxon>
        <taxon>Haplorrhini</taxon>
        <taxon>Catarrhini</taxon>
        <taxon>Hominidae</taxon>
        <taxon>Pan</taxon>
    </lineage>
</organism>
<dbReference type="AlphaFoldDB" id="V9GZE7"/>
<name>V9GZE7_PANTR</name>
<sequence length="73" mass="7514">MGQVRTFWVSWRKVAPGRALGLCPPGDGVRSGARGSAGDRGRLTAAAGVGEEAGPRGLPATCPLASRAVRRRT</sequence>
<evidence type="ECO:0000256" key="1">
    <source>
        <dbReference type="SAM" id="MobiDB-lite"/>
    </source>
</evidence>
<dbReference type="GO" id="GO:0016853">
    <property type="term" value="F:isomerase activity"/>
    <property type="evidence" value="ECO:0007669"/>
    <property type="project" value="UniProtKB-KW"/>
</dbReference>
<evidence type="ECO:0000313" key="2">
    <source>
        <dbReference type="EMBL" id="AAA35439.1"/>
    </source>
</evidence>
<proteinExistence type="predicted"/>
<accession>V9GZE7</accession>
<keyword evidence="2" id="KW-0413">Isomerase</keyword>
<dbReference type="EMBL" id="M57946">
    <property type="protein sequence ID" value="AAA35439.1"/>
    <property type="molecule type" value="Genomic_DNA"/>
</dbReference>